<feature type="domain" description="DprA winged helix" evidence="4">
    <location>
        <begin position="348"/>
        <end position="406"/>
    </location>
</feature>
<dbReference type="Gene3D" id="1.10.10.10">
    <property type="entry name" value="Winged helix-like DNA-binding domain superfamily/Winged helix DNA-binding domain"/>
    <property type="match status" value="1"/>
</dbReference>
<dbReference type="InterPro" id="IPR036388">
    <property type="entry name" value="WH-like_DNA-bd_sf"/>
</dbReference>
<reference evidence="5 6" key="1">
    <citation type="submission" date="2019-12" db="EMBL/GenBank/DDBJ databases">
        <title>Novel species isolated from a subtropical stream in China.</title>
        <authorList>
            <person name="Lu H."/>
        </authorList>
    </citation>
    <scope>NUCLEOTIDE SEQUENCE [LARGE SCALE GENOMIC DNA]</scope>
    <source>
        <strain evidence="5 6">FT127W</strain>
    </source>
</reference>
<evidence type="ECO:0000256" key="1">
    <source>
        <dbReference type="ARBA" id="ARBA00006525"/>
    </source>
</evidence>
<dbReference type="RefSeq" id="WP_161071710.1">
    <property type="nucleotide sequence ID" value="NZ_WWCU01000006.1"/>
</dbReference>
<dbReference type="InterPro" id="IPR003488">
    <property type="entry name" value="DprA"/>
</dbReference>
<evidence type="ECO:0000313" key="5">
    <source>
        <dbReference type="EMBL" id="MYN07356.1"/>
    </source>
</evidence>
<dbReference type="AlphaFoldDB" id="A0A7X4H9Z8"/>
<dbReference type="Pfam" id="PF02481">
    <property type="entry name" value="DNA_processg_A"/>
    <property type="match status" value="1"/>
</dbReference>
<feature type="domain" description="Smf/DprA SLOG" evidence="3">
    <location>
        <begin position="125"/>
        <end position="336"/>
    </location>
</feature>
<dbReference type="GO" id="GO:0009294">
    <property type="term" value="P:DNA-mediated transformation"/>
    <property type="evidence" value="ECO:0007669"/>
    <property type="project" value="InterPro"/>
</dbReference>
<keyword evidence="6" id="KW-1185">Reference proteome</keyword>
<evidence type="ECO:0000259" key="4">
    <source>
        <dbReference type="Pfam" id="PF17782"/>
    </source>
</evidence>
<dbReference type="SUPFAM" id="SSF102405">
    <property type="entry name" value="MCP/YpsA-like"/>
    <property type="match status" value="1"/>
</dbReference>
<feature type="region of interest" description="Disordered" evidence="2">
    <location>
        <begin position="1"/>
        <end position="23"/>
    </location>
</feature>
<dbReference type="PANTHER" id="PTHR43022:SF1">
    <property type="entry name" value="PROTEIN SMF"/>
    <property type="match status" value="1"/>
</dbReference>
<comment type="similarity">
    <text evidence="1">Belongs to the DprA/Smf family.</text>
</comment>
<dbReference type="InterPro" id="IPR057666">
    <property type="entry name" value="DrpA_SLOG"/>
</dbReference>
<dbReference type="NCBIfam" id="TIGR00732">
    <property type="entry name" value="dprA"/>
    <property type="match status" value="1"/>
</dbReference>
<dbReference type="InterPro" id="IPR041614">
    <property type="entry name" value="DprA_WH"/>
</dbReference>
<comment type="caution">
    <text evidence="5">The sequence shown here is derived from an EMBL/GenBank/DDBJ whole genome shotgun (WGS) entry which is preliminary data.</text>
</comment>
<name>A0A7X4H9Z8_9BURK</name>
<dbReference type="Gene3D" id="3.40.50.450">
    <property type="match status" value="1"/>
</dbReference>
<accession>A0A7X4H9Z8</accession>
<dbReference type="Pfam" id="PF17782">
    <property type="entry name" value="WHD_DprA"/>
    <property type="match status" value="1"/>
</dbReference>
<gene>
    <name evidence="5" type="primary">dprA</name>
    <name evidence="5" type="ORF">GTP77_08380</name>
</gene>
<proteinExistence type="inferred from homology"/>
<evidence type="ECO:0000313" key="6">
    <source>
        <dbReference type="Proteomes" id="UP000450676"/>
    </source>
</evidence>
<protein>
    <submittedName>
        <fullName evidence="5">DNA-protecting protein DprA</fullName>
    </submittedName>
</protein>
<sequence length="416" mass="42707">MQATDPPASGSQPAASPAAAGPGPALAAPRVLGRAAIASWLRLQLTPGVGVTAGAELIAEFSHPDRVFQAEPGDLHRVLAEVLAGSLVAPAVQALRSPPAALLDEAGRLADATLRWLEQPGHALMALDDPAFPPQLRQIPAAPLLLYTRGRRELLYRPAAAIVGARNASVQGVENADRFAAALSAAGLVIVSGLALGIDAAAHAGGLAAGPEGAGTVAVLGTGIDRLYPARNRELALRIAAEGCIVSEYPLGTPPLPDNFPRRNRIISGLARGVLVIEAAAQSGSLITARYALNQGREVFAVPGSIHATLSKGCHALIRAGQAKLVETAADVLEDMLPDAPRGAGAERQQATVQLRAELEALLLALGHDPAPADALALRAGLSAADAHSHLLALELAGLVERLPGGIFQRLHRRGL</sequence>
<dbReference type="PANTHER" id="PTHR43022">
    <property type="entry name" value="PROTEIN SMF"/>
    <property type="match status" value="1"/>
</dbReference>
<organism evidence="5 6">
    <name type="scientific">Pseudoduganella aquatica</name>
    <dbReference type="NCBI Taxonomy" id="2660641"/>
    <lineage>
        <taxon>Bacteria</taxon>
        <taxon>Pseudomonadati</taxon>
        <taxon>Pseudomonadota</taxon>
        <taxon>Betaproteobacteria</taxon>
        <taxon>Burkholderiales</taxon>
        <taxon>Oxalobacteraceae</taxon>
        <taxon>Telluria group</taxon>
        <taxon>Pseudoduganella</taxon>
    </lineage>
</organism>
<evidence type="ECO:0000259" key="3">
    <source>
        <dbReference type="Pfam" id="PF02481"/>
    </source>
</evidence>
<dbReference type="EMBL" id="WWCU01000006">
    <property type="protein sequence ID" value="MYN07356.1"/>
    <property type="molecule type" value="Genomic_DNA"/>
</dbReference>
<evidence type="ECO:0000256" key="2">
    <source>
        <dbReference type="SAM" id="MobiDB-lite"/>
    </source>
</evidence>
<dbReference type="Proteomes" id="UP000450676">
    <property type="component" value="Unassembled WGS sequence"/>
</dbReference>